<evidence type="ECO:0000313" key="4">
    <source>
        <dbReference type="Proteomes" id="UP000484842"/>
    </source>
</evidence>
<dbReference type="AlphaFoldDB" id="A0A7X1NTE6"/>
<feature type="compositionally biased region" description="Polar residues" evidence="1">
    <location>
        <begin position="160"/>
        <end position="170"/>
    </location>
</feature>
<keyword evidence="2" id="KW-0732">Signal</keyword>
<sequence length="193" mass="20452">MPRRLTSGLILTLALLPVAAAQTGTRQPSAQARARMAQMQPVMDLAQTVRLLPELEKNRATAVTKTQARSLITILTALQKPGGVAPNTAGRYLTQIEDRILTARQLTVLDGLLIKAEQEQAARRAQVQSSQGQGRTGVRIPGIPGRIGGAQGQGRPDTSGAASRSPQDSAFNPFAQGPAADALKSYLAVLRKK</sequence>
<dbReference type="Proteomes" id="UP000484842">
    <property type="component" value="Unassembled WGS sequence"/>
</dbReference>
<reference evidence="3 4" key="1">
    <citation type="submission" date="2019-10" db="EMBL/GenBank/DDBJ databases">
        <title>Deinococcus sp. isolated from soil.</title>
        <authorList>
            <person name="Li Y."/>
            <person name="Wang J."/>
        </authorList>
    </citation>
    <scope>NUCLEOTIDE SEQUENCE [LARGE SCALE GENOMIC DNA]</scope>
    <source>
        <strain evidence="3 4">SDU3-2</strain>
    </source>
</reference>
<dbReference type="RefSeq" id="WP_152868415.1">
    <property type="nucleotide sequence ID" value="NZ_WBSL01000001.1"/>
</dbReference>
<evidence type="ECO:0000256" key="2">
    <source>
        <dbReference type="SAM" id="SignalP"/>
    </source>
</evidence>
<comment type="caution">
    <text evidence="3">The sequence shown here is derived from an EMBL/GenBank/DDBJ whole genome shotgun (WGS) entry which is preliminary data.</text>
</comment>
<feature type="chain" id="PRO_5030845324" evidence="2">
    <location>
        <begin position="21"/>
        <end position="193"/>
    </location>
</feature>
<feature type="compositionally biased region" description="Low complexity" evidence="1">
    <location>
        <begin position="124"/>
        <end position="144"/>
    </location>
</feature>
<feature type="signal peptide" evidence="2">
    <location>
        <begin position="1"/>
        <end position="20"/>
    </location>
</feature>
<evidence type="ECO:0000313" key="3">
    <source>
        <dbReference type="EMBL" id="MPY65423.1"/>
    </source>
</evidence>
<proteinExistence type="predicted"/>
<name>A0A7X1NTE6_9DEIO</name>
<organism evidence="3 4">
    <name type="scientific">Deinococcus terrestris</name>
    <dbReference type="NCBI Taxonomy" id="2651870"/>
    <lineage>
        <taxon>Bacteria</taxon>
        <taxon>Thermotogati</taxon>
        <taxon>Deinococcota</taxon>
        <taxon>Deinococci</taxon>
        <taxon>Deinococcales</taxon>
        <taxon>Deinococcaceae</taxon>
        <taxon>Deinococcus</taxon>
    </lineage>
</organism>
<gene>
    <name evidence="3" type="ORF">F8S09_01780</name>
</gene>
<dbReference type="EMBL" id="WBSL01000001">
    <property type="protein sequence ID" value="MPY65423.1"/>
    <property type="molecule type" value="Genomic_DNA"/>
</dbReference>
<keyword evidence="4" id="KW-1185">Reference proteome</keyword>
<accession>A0A7X1NTE6</accession>
<feature type="region of interest" description="Disordered" evidence="1">
    <location>
        <begin position="124"/>
        <end position="176"/>
    </location>
</feature>
<evidence type="ECO:0000256" key="1">
    <source>
        <dbReference type="SAM" id="MobiDB-lite"/>
    </source>
</evidence>
<protein>
    <submittedName>
        <fullName evidence="3">Uncharacterized protein</fullName>
    </submittedName>
</protein>